<evidence type="ECO:0000256" key="1">
    <source>
        <dbReference type="ARBA" id="ARBA00004429"/>
    </source>
</evidence>
<evidence type="ECO:0000256" key="4">
    <source>
        <dbReference type="ARBA" id="ARBA00022519"/>
    </source>
</evidence>
<dbReference type="PANTHER" id="PTHR35011">
    <property type="entry name" value="2,3-DIKETO-L-GULONATE TRAP TRANSPORTER SMALL PERMEASE PROTEIN YIAM"/>
    <property type="match status" value="1"/>
</dbReference>
<sequence>MRRFLSSIADIQIERLIGVVALLAIFVVMLTGVVLRYGFSFSLTWYEEFGRYGLILITGLGIGAGIKNRSHIVIDNGYLPVSLREAATLLSSLVTLAFLCALAWYAYALAGALRASRSPALQLPTGWFYTAIAILALLGVARVIERALRAKSGS</sequence>
<comment type="function">
    <text evidence="9">Part of the tripartite ATP-independent periplasmic (TRAP) transport system.</text>
</comment>
<evidence type="ECO:0000256" key="2">
    <source>
        <dbReference type="ARBA" id="ARBA00022448"/>
    </source>
</evidence>
<dbReference type="Proteomes" id="UP001163882">
    <property type="component" value="Chromosome"/>
</dbReference>
<evidence type="ECO:0000313" key="12">
    <source>
        <dbReference type="Proteomes" id="UP001163882"/>
    </source>
</evidence>
<comment type="subcellular location">
    <subcellularLocation>
        <location evidence="1 9">Cell inner membrane</location>
        <topology evidence="1 9">Multi-pass membrane protein</topology>
    </subcellularLocation>
</comment>
<comment type="similarity">
    <text evidence="8 9">Belongs to the TRAP transporter small permease family.</text>
</comment>
<feature type="transmembrane region" description="Helical" evidence="9">
    <location>
        <begin position="127"/>
        <end position="144"/>
    </location>
</feature>
<dbReference type="InterPro" id="IPR007387">
    <property type="entry name" value="TRAP_DctQ"/>
</dbReference>
<dbReference type="PANTHER" id="PTHR35011:SF2">
    <property type="entry name" value="2,3-DIKETO-L-GULONATE TRAP TRANSPORTER SMALL PERMEASE PROTEIN YIAM"/>
    <property type="match status" value="1"/>
</dbReference>
<keyword evidence="6 9" id="KW-1133">Transmembrane helix</keyword>
<dbReference type="EMBL" id="CP107716">
    <property type="protein sequence ID" value="UYQ70904.1"/>
    <property type="molecule type" value="Genomic_DNA"/>
</dbReference>
<organism evidence="11 12">
    <name type="scientific">Pelagibacterium flavum</name>
    <dbReference type="NCBI Taxonomy" id="2984530"/>
    <lineage>
        <taxon>Bacteria</taxon>
        <taxon>Pseudomonadati</taxon>
        <taxon>Pseudomonadota</taxon>
        <taxon>Alphaproteobacteria</taxon>
        <taxon>Hyphomicrobiales</taxon>
        <taxon>Devosiaceae</taxon>
        <taxon>Pelagibacterium</taxon>
    </lineage>
</organism>
<evidence type="ECO:0000256" key="6">
    <source>
        <dbReference type="ARBA" id="ARBA00022989"/>
    </source>
</evidence>
<accession>A0ABY6IKL8</accession>
<feature type="domain" description="Tripartite ATP-independent periplasmic transporters DctQ component" evidence="10">
    <location>
        <begin position="25"/>
        <end position="149"/>
    </location>
</feature>
<comment type="subunit">
    <text evidence="9">The complex comprises the extracytoplasmic solute receptor protein and the two transmembrane proteins.</text>
</comment>
<dbReference type="InterPro" id="IPR055348">
    <property type="entry name" value="DctQ"/>
</dbReference>
<evidence type="ECO:0000256" key="3">
    <source>
        <dbReference type="ARBA" id="ARBA00022475"/>
    </source>
</evidence>
<evidence type="ECO:0000256" key="7">
    <source>
        <dbReference type="ARBA" id="ARBA00023136"/>
    </source>
</evidence>
<evidence type="ECO:0000256" key="8">
    <source>
        <dbReference type="ARBA" id="ARBA00038436"/>
    </source>
</evidence>
<feature type="transmembrane region" description="Helical" evidence="9">
    <location>
        <begin position="16"/>
        <end position="37"/>
    </location>
</feature>
<keyword evidence="4 9" id="KW-0997">Cell inner membrane</keyword>
<dbReference type="RefSeq" id="WP_264224582.1">
    <property type="nucleotide sequence ID" value="NZ_CP107716.1"/>
</dbReference>
<name>A0ABY6IKL8_9HYPH</name>
<dbReference type="Pfam" id="PF04290">
    <property type="entry name" value="DctQ"/>
    <property type="match status" value="1"/>
</dbReference>
<evidence type="ECO:0000259" key="10">
    <source>
        <dbReference type="Pfam" id="PF04290"/>
    </source>
</evidence>
<reference evidence="11" key="1">
    <citation type="submission" date="2022-10" db="EMBL/GenBank/DDBJ databases">
        <title>YIM 151497 complete genome.</title>
        <authorList>
            <person name="Chen X."/>
        </authorList>
    </citation>
    <scope>NUCLEOTIDE SEQUENCE</scope>
    <source>
        <strain evidence="11">YIM 151497</strain>
    </source>
</reference>
<evidence type="ECO:0000256" key="5">
    <source>
        <dbReference type="ARBA" id="ARBA00022692"/>
    </source>
</evidence>
<protein>
    <recommendedName>
        <fullName evidence="9">TRAP transporter small permease protein</fullName>
    </recommendedName>
</protein>
<evidence type="ECO:0000256" key="9">
    <source>
        <dbReference type="RuleBase" id="RU369079"/>
    </source>
</evidence>
<proteinExistence type="inferred from homology"/>
<feature type="transmembrane region" description="Helical" evidence="9">
    <location>
        <begin position="49"/>
        <end position="66"/>
    </location>
</feature>
<keyword evidence="5 9" id="KW-0812">Transmembrane</keyword>
<keyword evidence="7 9" id="KW-0472">Membrane</keyword>
<keyword evidence="3" id="KW-1003">Cell membrane</keyword>
<gene>
    <name evidence="11" type="ORF">OF122_12620</name>
</gene>
<keyword evidence="12" id="KW-1185">Reference proteome</keyword>
<evidence type="ECO:0000313" key="11">
    <source>
        <dbReference type="EMBL" id="UYQ70904.1"/>
    </source>
</evidence>
<keyword evidence="2 9" id="KW-0813">Transport</keyword>
<feature type="transmembrane region" description="Helical" evidence="9">
    <location>
        <begin position="87"/>
        <end position="107"/>
    </location>
</feature>